<dbReference type="InParanoid" id="A0A0C3H385"/>
<evidence type="ECO:0000313" key="1">
    <source>
        <dbReference type="EMBL" id="KIM97006.1"/>
    </source>
</evidence>
<dbReference type="AlphaFoldDB" id="A0A0C3H385"/>
<sequence>MALNIIRENTCTQRIRPHLSVDCLKAELDRYVIAAPILNTVIFFGAWSRVFTTDAAPQYFHQNVKADLARQLTAKRAYYYIPASQVR</sequence>
<reference evidence="2" key="2">
    <citation type="submission" date="2015-01" db="EMBL/GenBank/DDBJ databases">
        <title>Evolutionary Origins and Diversification of the Mycorrhizal Mutualists.</title>
        <authorList>
            <consortium name="DOE Joint Genome Institute"/>
            <consortium name="Mycorrhizal Genomics Consortium"/>
            <person name="Kohler A."/>
            <person name="Kuo A."/>
            <person name="Nagy L.G."/>
            <person name="Floudas D."/>
            <person name="Copeland A."/>
            <person name="Barry K.W."/>
            <person name="Cichocki N."/>
            <person name="Veneault-Fourrey C."/>
            <person name="LaButti K."/>
            <person name="Lindquist E.A."/>
            <person name="Lipzen A."/>
            <person name="Lundell T."/>
            <person name="Morin E."/>
            <person name="Murat C."/>
            <person name="Riley R."/>
            <person name="Ohm R."/>
            <person name="Sun H."/>
            <person name="Tunlid A."/>
            <person name="Henrissat B."/>
            <person name="Grigoriev I.V."/>
            <person name="Hibbett D.S."/>
            <person name="Martin F."/>
        </authorList>
    </citation>
    <scope>NUCLEOTIDE SEQUENCE [LARGE SCALE GENOMIC DNA]</scope>
    <source>
        <strain evidence="2">Zn</strain>
    </source>
</reference>
<dbReference type="Proteomes" id="UP000054321">
    <property type="component" value="Unassembled WGS sequence"/>
</dbReference>
<dbReference type="EMBL" id="KN832883">
    <property type="protein sequence ID" value="KIM97006.1"/>
    <property type="molecule type" value="Genomic_DNA"/>
</dbReference>
<dbReference type="HOGENOM" id="CLU_2483938_0_0_1"/>
<proteinExistence type="predicted"/>
<name>A0A0C3H385_OIDMZ</name>
<keyword evidence="2" id="KW-1185">Reference proteome</keyword>
<protein>
    <submittedName>
        <fullName evidence="1">Uncharacterized protein</fullName>
    </submittedName>
</protein>
<organism evidence="1 2">
    <name type="scientific">Oidiodendron maius (strain Zn)</name>
    <dbReference type="NCBI Taxonomy" id="913774"/>
    <lineage>
        <taxon>Eukaryota</taxon>
        <taxon>Fungi</taxon>
        <taxon>Dikarya</taxon>
        <taxon>Ascomycota</taxon>
        <taxon>Pezizomycotina</taxon>
        <taxon>Leotiomycetes</taxon>
        <taxon>Leotiomycetes incertae sedis</taxon>
        <taxon>Myxotrichaceae</taxon>
        <taxon>Oidiodendron</taxon>
    </lineage>
</organism>
<reference evidence="1 2" key="1">
    <citation type="submission" date="2014-04" db="EMBL/GenBank/DDBJ databases">
        <authorList>
            <consortium name="DOE Joint Genome Institute"/>
            <person name="Kuo A."/>
            <person name="Martino E."/>
            <person name="Perotto S."/>
            <person name="Kohler A."/>
            <person name="Nagy L.G."/>
            <person name="Floudas D."/>
            <person name="Copeland A."/>
            <person name="Barry K.W."/>
            <person name="Cichocki N."/>
            <person name="Veneault-Fourrey C."/>
            <person name="LaButti K."/>
            <person name="Lindquist E.A."/>
            <person name="Lipzen A."/>
            <person name="Lundell T."/>
            <person name="Morin E."/>
            <person name="Murat C."/>
            <person name="Sun H."/>
            <person name="Tunlid A."/>
            <person name="Henrissat B."/>
            <person name="Grigoriev I.V."/>
            <person name="Hibbett D.S."/>
            <person name="Martin F."/>
            <person name="Nordberg H.P."/>
            <person name="Cantor M.N."/>
            <person name="Hua S.X."/>
        </authorList>
    </citation>
    <scope>NUCLEOTIDE SEQUENCE [LARGE SCALE GENOMIC DNA]</scope>
    <source>
        <strain evidence="1 2">Zn</strain>
    </source>
</reference>
<gene>
    <name evidence="1" type="ORF">OIDMADRAFT_58551</name>
</gene>
<accession>A0A0C3H385</accession>
<evidence type="ECO:0000313" key="2">
    <source>
        <dbReference type="Proteomes" id="UP000054321"/>
    </source>
</evidence>